<comment type="caution">
    <text evidence="1">The sequence shown here is derived from an EMBL/GenBank/DDBJ whole genome shotgun (WGS) entry which is preliminary data.</text>
</comment>
<keyword evidence="2" id="KW-1185">Reference proteome</keyword>
<organism evidence="1 2">
    <name type="scientific">Irpex rosettiformis</name>
    <dbReference type="NCBI Taxonomy" id="378272"/>
    <lineage>
        <taxon>Eukaryota</taxon>
        <taxon>Fungi</taxon>
        <taxon>Dikarya</taxon>
        <taxon>Basidiomycota</taxon>
        <taxon>Agaricomycotina</taxon>
        <taxon>Agaricomycetes</taxon>
        <taxon>Polyporales</taxon>
        <taxon>Irpicaceae</taxon>
        <taxon>Irpex</taxon>
    </lineage>
</organism>
<dbReference type="Proteomes" id="UP001055072">
    <property type="component" value="Unassembled WGS sequence"/>
</dbReference>
<sequence>MSSSRLPSTLVLCDSYLRSSTSNAANFTTAQKRANTRKANREAQQAADEALVAESLNKGPRSTMIKAKEAQDRFLWIGEETKKRRRGKSNAIQQPANAKVPKKAKAIPSQPQYDDIQDDEPSRPATHSRKRADMATLPTTKGALQGQTTPSQPLQEEDTEDAHARGHKWASVTGGLRQSGASQAKAIPSQQLQHEDSGSHPAHSRNQVNTGGMSTRSDASRAKVATQSQPTWYEDDEESGVSPPAPRRSRSHGQAGSARASAQPYASQVSRVDGKSAPAANAVTSSKPKPKKPQQWAMNAMRSSSVAAIDNDSDDSDDAPPYPDSDGSDSEARHGSPESAFVLEQDDDGNEYQVSEAGAATDSSSDGDAESDSELEYATVHGITGLSHLKRHSKAAQLFDTDENVMNARNIDDHPSQNVVQLSKTTHYERKLQSEEATWSAPKVANVRSGSTTENTGKCARGNKAHNAQEAEASEHAPSVNWPEPTRICMTGSGNLTLALCSPWVRQVFHEALDQMKLHVVLENAYEDTDPCNKAAFLMNILLTSANDLGRLDVIDRLHRDKNYSRVLIEALSTRFSQFRGKFKTAAASKIVGHFQLTGGTAVVAQKIEELLEKKCYIYPEDKKHKLIKSKPYGNGIIVDVIQEVLVSKRKSFMADYSDEFEVQWDGETQSELPQSLIALSATAVHAALIDCRTRGSQMGDFSAEQYSGVYETHIEILITLEKAHPSAYHQLLQQLFKDASQCESAAAQADVDEVLEDLDLDGFGN</sequence>
<evidence type="ECO:0000313" key="1">
    <source>
        <dbReference type="EMBL" id="KAI0083109.1"/>
    </source>
</evidence>
<gene>
    <name evidence="1" type="ORF">BDY19DRAFT_998850</name>
</gene>
<dbReference type="EMBL" id="MU274995">
    <property type="protein sequence ID" value="KAI0083109.1"/>
    <property type="molecule type" value="Genomic_DNA"/>
</dbReference>
<evidence type="ECO:0000313" key="2">
    <source>
        <dbReference type="Proteomes" id="UP001055072"/>
    </source>
</evidence>
<name>A0ACB8TM86_9APHY</name>
<reference evidence="1" key="1">
    <citation type="journal article" date="2021" name="Environ. Microbiol.">
        <title>Gene family expansions and transcriptome signatures uncover fungal adaptations to wood decay.</title>
        <authorList>
            <person name="Hage H."/>
            <person name="Miyauchi S."/>
            <person name="Viragh M."/>
            <person name="Drula E."/>
            <person name="Min B."/>
            <person name="Chaduli D."/>
            <person name="Navarro D."/>
            <person name="Favel A."/>
            <person name="Norest M."/>
            <person name="Lesage-Meessen L."/>
            <person name="Balint B."/>
            <person name="Merenyi Z."/>
            <person name="de Eugenio L."/>
            <person name="Morin E."/>
            <person name="Martinez A.T."/>
            <person name="Baldrian P."/>
            <person name="Stursova M."/>
            <person name="Martinez M.J."/>
            <person name="Novotny C."/>
            <person name="Magnuson J.K."/>
            <person name="Spatafora J.W."/>
            <person name="Maurice S."/>
            <person name="Pangilinan J."/>
            <person name="Andreopoulos W."/>
            <person name="LaButti K."/>
            <person name="Hundley H."/>
            <person name="Na H."/>
            <person name="Kuo A."/>
            <person name="Barry K."/>
            <person name="Lipzen A."/>
            <person name="Henrissat B."/>
            <person name="Riley R."/>
            <person name="Ahrendt S."/>
            <person name="Nagy L.G."/>
            <person name="Grigoriev I.V."/>
            <person name="Martin F."/>
            <person name="Rosso M.N."/>
        </authorList>
    </citation>
    <scope>NUCLEOTIDE SEQUENCE</scope>
    <source>
        <strain evidence="1">CBS 384.51</strain>
    </source>
</reference>
<accession>A0ACB8TM86</accession>
<protein>
    <submittedName>
        <fullName evidence="1">Uncharacterized protein</fullName>
    </submittedName>
</protein>
<proteinExistence type="predicted"/>